<dbReference type="PANTHER" id="PTHR47338">
    <property type="entry name" value="ZN(II)2CYS6 TRANSCRIPTION FACTOR (EUROFUNG)-RELATED"/>
    <property type="match status" value="1"/>
</dbReference>
<gene>
    <name evidence="8" type="ORF">MIND_00341800</name>
</gene>
<name>A0A8H6T3Q9_9AGAR</name>
<feature type="compositionally biased region" description="Polar residues" evidence="6">
    <location>
        <begin position="86"/>
        <end position="95"/>
    </location>
</feature>
<dbReference type="Proteomes" id="UP000636479">
    <property type="component" value="Unassembled WGS sequence"/>
</dbReference>
<dbReference type="CDD" id="cd12148">
    <property type="entry name" value="fungal_TF_MHR"/>
    <property type="match status" value="1"/>
</dbReference>
<dbReference type="GO" id="GO:0005634">
    <property type="term" value="C:nucleus"/>
    <property type="evidence" value="ECO:0007669"/>
    <property type="project" value="UniProtKB-SubCell"/>
</dbReference>
<reference evidence="8" key="1">
    <citation type="submission" date="2020-05" db="EMBL/GenBank/DDBJ databases">
        <title>Mycena genomes resolve the evolution of fungal bioluminescence.</title>
        <authorList>
            <person name="Tsai I.J."/>
        </authorList>
    </citation>
    <scope>NUCLEOTIDE SEQUENCE</scope>
    <source>
        <strain evidence="8">171206Taipei</strain>
    </source>
</reference>
<evidence type="ECO:0000313" key="8">
    <source>
        <dbReference type="EMBL" id="KAF7309701.1"/>
    </source>
</evidence>
<keyword evidence="4" id="KW-0804">Transcription</keyword>
<dbReference type="GO" id="GO:0008270">
    <property type="term" value="F:zinc ion binding"/>
    <property type="evidence" value="ECO:0007669"/>
    <property type="project" value="InterPro"/>
</dbReference>
<dbReference type="Pfam" id="PF04082">
    <property type="entry name" value="Fungal_trans"/>
    <property type="match status" value="1"/>
</dbReference>
<dbReference type="GO" id="GO:0003677">
    <property type="term" value="F:DNA binding"/>
    <property type="evidence" value="ECO:0007669"/>
    <property type="project" value="InterPro"/>
</dbReference>
<dbReference type="GO" id="GO:0006351">
    <property type="term" value="P:DNA-templated transcription"/>
    <property type="evidence" value="ECO:0007669"/>
    <property type="project" value="InterPro"/>
</dbReference>
<dbReference type="PANTHER" id="PTHR47338:SF5">
    <property type="entry name" value="ZN(II)2CYS6 TRANSCRIPTION FACTOR (EUROFUNG)"/>
    <property type="match status" value="1"/>
</dbReference>
<dbReference type="CDD" id="cd00067">
    <property type="entry name" value="GAL4"/>
    <property type="match status" value="1"/>
</dbReference>
<feature type="region of interest" description="Disordered" evidence="6">
    <location>
        <begin position="515"/>
        <end position="583"/>
    </location>
</feature>
<sequence length="583" mass="64363">MDGSTASFSFKAGYEHTSQPEDDPAGSSSKGPKRKRLAKACSACHKSKRRCDGKLPCSNCFYASKECLYVDGNSRASLYSDIGKQQDASKPTRNIVSRPKTDQSPNRKRVKQEDNRVILDHSLTRELTSLFFAHCHPVRAVFHKPTFAISLAHNRVPSFLVFAICALAAPLSRQPKFRSTGPPRFSGRPFAQEAISQMFDGSGQLICDLSLSTAQALCLLMAHHITSKSAAAPPDPRYRDLTLHVIQAMGVYNIEPAVASVDSSIERECARRVFWVMYAMELTCSICPGTQRPVSLSDSQLRLRLPVDETSFELAVHYPSPEYLHVRVQCLSELGNFVRILSLYSQAELILSRSDMDSSITMADLERQAEEWMTNLPEVLQFSESNLEIQRSMFETGSSTGAWCFCFMHACYIGLSLALRAGKNNIPSQSVQPHWATSRLNLIMQLLGEKARNSMLMGTIIGIQIKYCNRDDAQIRSWCSDYEEACGLRILDIVSPLAGGGGAPGARRSLEGLQLRNSWPSSSPGPSSGPERHERPGETLPSLKSSGLLDSWNPGNVALRPEKASPLNMPVGLQWLADETRTG</sequence>
<evidence type="ECO:0000256" key="6">
    <source>
        <dbReference type="SAM" id="MobiDB-lite"/>
    </source>
</evidence>
<evidence type="ECO:0000313" key="9">
    <source>
        <dbReference type="Proteomes" id="UP000636479"/>
    </source>
</evidence>
<feature type="compositionally biased region" description="Low complexity" evidence="6">
    <location>
        <begin position="520"/>
        <end position="529"/>
    </location>
</feature>
<dbReference type="GeneID" id="59342782"/>
<keyword evidence="2" id="KW-0479">Metal-binding</keyword>
<dbReference type="SMART" id="SM00066">
    <property type="entry name" value="GAL4"/>
    <property type="match status" value="1"/>
</dbReference>
<dbReference type="EMBL" id="JACAZF010000003">
    <property type="protein sequence ID" value="KAF7309701.1"/>
    <property type="molecule type" value="Genomic_DNA"/>
</dbReference>
<dbReference type="GO" id="GO:0000981">
    <property type="term" value="F:DNA-binding transcription factor activity, RNA polymerase II-specific"/>
    <property type="evidence" value="ECO:0007669"/>
    <property type="project" value="InterPro"/>
</dbReference>
<dbReference type="RefSeq" id="XP_037223151.1">
    <property type="nucleotide sequence ID" value="XM_037360266.1"/>
</dbReference>
<comment type="caution">
    <text evidence="8">The sequence shown here is derived from an EMBL/GenBank/DDBJ whole genome shotgun (WGS) entry which is preliminary data.</text>
</comment>
<feature type="region of interest" description="Disordered" evidence="6">
    <location>
        <begin position="82"/>
        <end position="113"/>
    </location>
</feature>
<evidence type="ECO:0000259" key="7">
    <source>
        <dbReference type="PROSITE" id="PS50048"/>
    </source>
</evidence>
<dbReference type="OrthoDB" id="2123952at2759"/>
<keyword evidence="3" id="KW-0805">Transcription regulation</keyword>
<dbReference type="PROSITE" id="PS00463">
    <property type="entry name" value="ZN2_CY6_FUNGAL_1"/>
    <property type="match status" value="1"/>
</dbReference>
<keyword evidence="5" id="KW-0539">Nucleus</keyword>
<dbReference type="InterPro" id="IPR001138">
    <property type="entry name" value="Zn2Cys6_DnaBD"/>
</dbReference>
<accession>A0A8H6T3Q9</accession>
<dbReference type="InterPro" id="IPR050815">
    <property type="entry name" value="TF_fung"/>
</dbReference>
<evidence type="ECO:0000256" key="2">
    <source>
        <dbReference type="ARBA" id="ARBA00022723"/>
    </source>
</evidence>
<evidence type="ECO:0000256" key="3">
    <source>
        <dbReference type="ARBA" id="ARBA00023015"/>
    </source>
</evidence>
<feature type="domain" description="Zn(2)-C6 fungal-type" evidence="7">
    <location>
        <begin position="40"/>
        <end position="69"/>
    </location>
</feature>
<comment type="subcellular location">
    <subcellularLocation>
        <location evidence="1">Nucleus</location>
    </subcellularLocation>
</comment>
<proteinExistence type="predicted"/>
<keyword evidence="9" id="KW-1185">Reference proteome</keyword>
<dbReference type="AlphaFoldDB" id="A0A8H6T3Q9"/>
<evidence type="ECO:0000256" key="5">
    <source>
        <dbReference type="ARBA" id="ARBA00023242"/>
    </source>
</evidence>
<dbReference type="Gene3D" id="4.10.240.10">
    <property type="entry name" value="Zn(2)-C6 fungal-type DNA-binding domain"/>
    <property type="match status" value="1"/>
</dbReference>
<protein>
    <submittedName>
        <fullName evidence="8">Coatomer protein</fullName>
    </submittedName>
</protein>
<dbReference type="InterPro" id="IPR036864">
    <property type="entry name" value="Zn2-C6_fun-type_DNA-bd_sf"/>
</dbReference>
<dbReference type="Pfam" id="PF00172">
    <property type="entry name" value="Zn_clus"/>
    <property type="match status" value="1"/>
</dbReference>
<dbReference type="InterPro" id="IPR007219">
    <property type="entry name" value="XnlR_reg_dom"/>
</dbReference>
<dbReference type="SUPFAM" id="SSF57701">
    <property type="entry name" value="Zn2/Cys6 DNA-binding domain"/>
    <property type="match status" value="1"/>
</dbReference>
<evidence type="ECO:0000256" key="1">
    <source>
        <dbReference type="ARBA" id="ARBA00004123"/>
    </source>
</evidence>
<feature type="region of interest" description="Disordered" evidence="6">
    <location>
        <begin position="1"/>
        <end position="35"/>
    </location>
</feature>
<evidence type="ECO:0000256" key="4">
    <source>
        <dbReference type="ARBA" id="ARBA00023163"/>
    </source>
</evidence>
<organism evidence="8 9">
    <name type="scientific">Mycena indigotica</name>
    <dbReference type="NCBI Taxonomy" id="2126181"/>
    <lineage>
        <taxon>Eukaryota</taxon>
        <taxon>Fungi</taxon>
        <taxon>Dikarya</taxon>
        <taxon>Basidiomycota</taxon>
        <taxon>Agaricomycotina</taxon>
        <taxon>Agaricomycetes</taxon>
        <taxon>Agaricomycetidae</taxon>
        <taxon>Agaricales</taxon>
        <taxon>Marasmiineae</taxon>
        <taxon>Mycenaceae</taxon>
        <taxon>Mycena</taxon>
    </lineage>
</organism>
<dbReference type="PROSITE" id="PS50048">
    <property type="entry name" value="ZN2_CY6_FUNGAL_2"/>
    <property type="match status" value="1"/>
</dbReference>